<protein>
    <submittedName>
        <fullName evidence="6">Lipopolysaccharide transport periplasmic protein LptA</fullName>
    </submittedName>
</protein>
<reference evidence="6 7" key="1">
    <citation type="submission" date="2024-02" db="EMBL/GenBank/DDBJ databases">
        <title>Roseovarius strain W115 nov., isolated from a marine algae.</title>
        <authorList>
            <person name="Lee M.W."/>
            <person name="Lee J.K."/>
            <person name="Kim J.M."/>
            <person name="Choi D.G."/>
            <person name="Baek J.H."/>
            <person name="Bayburt H."/>
            <person name="Jung J.J."/>
            <person name="Han D.M."/>
            <person name="Jeon C.O."/>
        </authorList>
    </citation>
    <scope>NUCLEOTIDE SEQUENCE [LARGE SCALE GENOMIC DNA]</scope>
    <source>
        <strain evidence="6 7">W115</strain>
    </source>
</reference>
<organism evidence="6 7">
    <name type="scientific">Roseovarius rhodophyticola</name>
    <dbReference type="NCBI Taxonomy" id="3080827"/>
    <lineage>
        <taxon>Bacteria</taxon>
        <taxon>Pseudomonadati</taxon>
        <taxon>Pseudomonadota</taxon>
        <taxon>Alphaproteobacteria</taxon>
        <taxon>Rhodobacterales</taxon>
        <taxon>Roseobacteraceae</taxon>
        <taxon>Roseovarius</taxon>
    </lineage>
</organism>
<keyword evidence="7" id="KW-1185">Reference proteome</keyword>
<evidence type="ECO:0000256" key="2">
    <source>
        <dbReference type="ARBA" id="ARBA00022729"/>
    </source>
</evidence>
<dbReference type="PANTHER" id="PTHR36504">
    <property type="entry name" value="LIPOPOLYSACCHARIDE EXPORT SYSTEM PROTEIN LPTA"/>
    <property type="match status" value="1"/>
</dbReference>
<dbReference type="InterPro" id="IPR014340">
    <property type="entry name" value="LptA"/>
</dbReference>
<dbReference type="InterPro" id="IPR005653">
    <property type="entry name" value="OstA-like_N"/>
</dbReference>
<sequence>MTHVLRFVHLRLFLAMLCLPGIAYAQGAQIAFGDTSQNSRLPVEVTADNLDVNQDDGTAVFTGNVLIGQGEMRLSAPRVLVVYKSDQSGIEKLEATGGVTLVSGEDAAEAQRADYDIDSGLIEMQGNVLLVQGSNSLTGDTMFVDTRAGTARVSGRVKTILQPEN</sequence>
<dbReference type="PANTHER" id="PTHR36504:SF1">
    <property type="entry name" value="LIPOPOLYSACCHARIDE EXPORT SYSTEM PROTEIN LPTA"/>
    <property type="match status" value="1"/>
</dbReference>
<name>A0ABZ2TJ82_9RHOB</name>
<dbReference type="InterPro" id="IPR052037">
    <property type="entry name" value="LPS_export_LptA"/>
</dbReference>
<evidence type="ECO:0000256" key="4">
    <source>
        <dbReference type="SAM" id="SignalP"/>
    </source>
</evidence>
<keyword evidence="3" id="KW-0574">Periplasm</keyword>
<feature type="domain" description="Organic solvent tolerance-like N-terminal" evidence="5">
    <location>
        <begin position="44"/>
        <end position="149"/>
    </location>
</feature>
<keyword evidence="1" id="KW-0813">Transport</keyword>
<feature type="chain" id="PRO_5045388766" evidence="4">
    <location>
        <begin position="26"/>
        <end position="165"/>
    </location>
</feature>
<evidence type="ECO:0000256" key="1">
    <source>
        <dbReference type="ARBA" id="ARBA00022448"/>
    </source>
</evidence>
<evidence type="ECO:0000313" key="7">
    <source>
        <dbReference type="Proteomes" id="UP001281305"/>
    </source>
</evidence>
<feature type="signal peptide" evidence="4">
    <location>
        <begin position="1"/>
        <end position="25"/>
    </location>
</feature>
<dbReference type="NCBIfam" id="TIGR03002">
    <property type="entry name" value="outer_YhbN_LptA"/>
    <property type="match status" value="1"/>
</dbReference>
<accession>A0ABZ2TJ82</accession>
<dbReference type="EMBL" id="CP146606">
    <property type="protein sequence ID" value="WYK19806.1"/>
    <property type="molecule type" value="Genomic_DNA"/>
</dbReference>
<keyword evidence="2 4" id="KW-0732">Signal</keyword>
<dbReference type="Proteomes" id="UP001281305">
    <property type="component" value="Chromosome"/>
</dbReference>
<dbReference type="Gene3D" id="2.60.450.10">
    <property type="entry name" value="Lipopolysaccharide (LPS) transport protein A like domain"/>
    <property type="match status" value="1"/>
</dbReference>
<proteinExistence type="predicted"/>
<evidence type="ECO:0000259" key="5">
    <source>
        <dbReference type="Pfam" id="PF03968"/>
    </source>
</evidence>
<evidence type="ECO:0000256" key="3">
    <source>
        <dbReference type="ARBA" id="ARBA00022764"/>
    </source>
</evidence>
<evidence type="ECO:0000313" key="6">
    <source>
        <dbReference type="EMBL" id="WYK19806.1"/>
    </source>
</evidence>
<dbReference type="Pfam" id="PF03968">
    <property type="entry name" value="LptD_N"/>
    <property type="match status" value="1"/>
</dbReference>
<gene>
    <name evidence="6" type="primary">lptA</name>
    <name evidence="6" type="ORF">RZS32_008160</name>
</gene>
<dbReference type="RefSeq" id="WP_317056506.1">
    <property type="nucleotide sequence ID" value="NZ_CP146606.1"/>
</dbReference>